<evidence type="ECO:0000256" key="1">
    <source>
        <dbReference type="SAM" id="MobiDB-lite"/>
    </source>
</evidence>
<proteinExistence type="predicted"/>
<feature type="region of interest" description="Disordered" evidence="1">
    <location>
        <begin position="515"/>
        <end position="545"/>
    </location>
</feature>
<organism evidence="2 3">
    <name type="scientific">Candidatus Kutchimonas denitrificans</name>
    <dbReference type="NCBI Taxonomy" id="3056748"/>
    <lineage>
        <taxon>Bacteria</taxon>
        <taxon>Pseudomonadati</taxon>
        <taxon>Gemmatimonadota</taxon>
        <taxon>Gemmatimonadia</taxon>
        <taxon>Candidatus Palauibacterales</taxon>
        <taxon>Candidatus Palauibacteraceae</taxon>
        <taxon>Candidatus Kutchimonas</taxon>
    </lineage>
</organism>
<comment type="caution">
    <text evidence="2">The sequence shown here is derived from an EMBL/GenBank/DDBJ whole genome shotgun (WGS) entry which is preliminary data.</text>
</comment>
<evidence type="ECO:0000313" key="2">
    <source>
        <dbReference type="EMBL" id="NIR76772.1"/>
    </source>
</evidence>
<protein>
    <submittedName>
        <fullName evidence="2">Uncharacterized protein</fullName>
    </submittedName>
</protein>
<gene>
    <name evidence="2" type="ORF">GWO12_16975</name>
</gene>
<dbReference type="Proteomes" id="UP000702544">
    <property type="component" value="Unassembled WGS sequence"/>
</dbReference>
<name>A0AAE5CC72_9BACT</name>
<sequence length="545" mass="61055">MPHDSFDQDELGDGSAKDFMSPVGDDGFDPRNEHPDYAKHKEAWETTRDVYLGAEGVLPSVEKYVPRRSIGEAEESYDERKALVHVSGLLGSVIDALVGLWARKPPEEDEWGSLGERGEDGELNPDSVAQMIVEDADRSRTTWDNHRRARATWTLVYRKVFTYIDTNKPPQDPDADEDMDREEARQANIRPFVTLVSPLDVIDWIEKDGRKVEVVIREEADNRDSLDDGSADVEERFLRLRLNGWERFRVVKEGENVRVERIGGNSYAYEDSDGTPRLPLVEATLPLPRYISYNLARIVLAIINHDSHLDSLDRAGALAQFLAVQGDSEEIKKEIKLGDKVLPYPPGVEPPSFIAYLMDAAGPLEKRIETLVAQFWNAAMWEFSDRPKERTATEVTQEWAAGVGAFLTQLAGAMEEAENEEKMLLAQADNPDVSTSEVGTTKFAREYKIQDVIAELTRLKELVFGIGDRLPMSAALKAAVGEYFLTRLDEQAGILQAVDEDTDVGEEIRAATEEAELQASQLSGLREEADRQPGFPEEDETEEAA</sequence>
<feature type="compositionally biased region" description="Basic and acidic residues" evidence="1">
    <location>
        <begin position="28"/>
        <end position="42"/>
    </location>
</feature>
<accession>A0AAE5CC72</accession>
<feature type="compositionally biased region" description="Acidic residues" evidence="1">
    <location>
        <begin position="536"/>
        <end position="545"/>
    </location>
</feature>
<evidence type="ECO:0000313" key="3">
    <source>
        <dbReference type="Proteomes" id="UP000702544"/>
    </source>
</evidence>
<dbReference type="EMBL" id="JAACAK010000148">
    <property type="protein sequence ID" value="NIR76772.1"/>
    <property type="molecule type" value="Genomic_DNA"/>
</dbReference>
<feature type="region of interest" description="Disordered" evidence="1">
    <location>
        <begin position="1"/>
        <end position="42"/>
    </location>
</feature>
<reference evidence="2 3" key="1">
    <citation type="submission" date="2020-01" db="EMBL/GenBank/DDBJ databases">
        <title>Genomes assembled from Gulf of Kutch pelagic sediment metagenomes.</title>
        <authorList>
            <person name="Chandrashekar M."/>
            <person name="Mahajan M.S."/>
            <person name="Dave K.J."/>
            <person name="Vatsa P."/>
            <person name="Nathani N.M."/>
        </authorList>
    </citation>
    <scope>NUCLEOTIDE SEQUENCE [LARGE SCALE GENOMIC DNA]</scope>
    <source>
        <strain evidence="2">KS3-K002</strain>
    </source>
</reference>
<dbReference type="AlphaFoldDB" id="A0AAE5CC72"/>